<proteinExistence type="predicted"/>
<gene>
    <name evidence="2" type="ORF">CAPSK01_001556</name>
</gene>
<dbReference type="AlphaFoldDB" id="A0A084Y1V8"/>
<feature type="region of interest" description="Disordered" evidence="1">
    <location>
        <begin position="121"/>
        <end position="150"/>
    </location>
</feature>
<protein>
    <submittedName>
        <fullName evidence="2">Uncharacterized protein</fullName>
    </submittedName>
</protein>
<feature type="compositionally biased region" description="Low complexity" evidence="1">
    <location>
        <begin position="35"/>
        <end position="69"/>
    </location>
</feature>
<feature type="compositionally biased region" description="Basic and acidic residues" evidence="1">
    <location>
        <begin position="1"/>
        <end position="22"/>
    </location>
</feature>
<evidence type="ECO:0000313" key="3">
    <source>
        <dbReference type="Proteomes" id="UP000019812"/>
    </source>
</evidence>
<reference evidence="2 3" key="1">
    <citation type="submission" date="2014-07" db="EMBL/GenBank/DDBJ databases">
        <title>Expanding our view of genomic diversity in Candidatus Accumulibacter clades.</title>
        <authorList>
            <person name="Skennerton C.T."/>
            <person name="Barr J.J."/>
            <person name="Slater F.R."/>
            <person name="Bond P.L."/>
            <person name="Tyson G.W."/>
        </authorList>
    </citation>
    <scope>NUCLEOTIDE SEQUENCE [LARGE SCALE GENOMIC DNA]</scope>
    <source>
        <strain evidence="3">SK-01</strain>
    </source>
</reference>
<feature type="region of interest" description="Disordered" evidence="1">
    <location>
        <begin position="1"/>
        <end position="84"/>
    </location>
</feature>
<sequence>MHIDHAGNHRERRVQQIDRAEENDPGVDADQEVAGQGQDHQQHQQIAMTLAAAGDQQGQRIGQQQADQSGGRGDQEGTAEDFGIDPVAEEEAVGFQGQGELAILHGRHQSSEVTWLLERGTDHQQRRDEKENHQKQGWRQADQPFGQRLSSTDRTAACFSHAGRPLRHAASRLRPGRRVRGTWRVLAPRW</sequence>
<dbReference type="Proteomes" id="UP000019812">
    <property type="component" value="Unassembled WGS sequence"/>
</dbReference>
<accession>A0A084Y1V8</accession>
<evidence type="ECO:0000313" key="2">
    <source>
        <dbReference type="EMBL" id="KFB68702.1"/>
    </source>
</evidence>
<evidence type="ECO:0000256" key="1">
    <source>
        <dbReference type="SAM" id="MobiDB-lite"/>
    </source>
</evidence>
<dbReference type="EMBL" id="JDSS02000019">
    <property type="protein sequence ID" value="KFB68702.1"/>
    <property type="molecule type" value="Genomic_DNA"/>
</dbReference>
<feature type="compositionally biased region" description="Basic and acidic residues" evidence="1">
    <location>
        <begin position="121"/>
        <end position="134"/>
    </location>
</feature>
<organism evidence="2 3">
    <name type="scientific">Candidatus Accumulibacter vicinus</name>
    <dbReference type="NCBI Taxonomy" id="2954382"/>
    <lineage>
        <taxon>Bacteria</taxon>
        <taxon>Pseudomonadati</taxon>
        <taxon>Pseudomonadota</taxon>
        <taxon>Betaproteobacteria</taxon>
        <taxon>Candidatus Accumulibacter</taxon>
    </lineage>
</organism>
<comment type="caution">
    <text evidence="2">The sequence shown here is derived from an EMBL/GenBank/DDBJ whole genome shotgun (WGS) entry which is preliminary data.</text>
</comment>
<name>A0A084Y1V8_9PROT</name>